<proteinExistence type="predicted"/>
<evidence type="ECO:0000313" key="3">
    <source>
        <dbReference type="Proteomes" id="UP000550707"/>
    </source>
</evidence>
<sequence>MLGLLGSTTLVGLIAGSAVAVLLLLLLLATCLHGEQQDHDVEMNRSAVRRNRVRRAQPWFFPGRGHLGHLHHPHRPGHASHMHHAGLHHHHLHHHLHQHRLHRAHLHAHRGHH</sequence>
<keyword evidence="1" id="KW-0732">Signal</keyword>
<dbReference type="InterPro" id="IPR031506">
    <property type="entry name" value="HRCT1"/>
</dbReference>
<dbReference type="EMBL" id="JACASF010000014">
    <property type="protein sequence ID" value="KAF6433581.1"/>
    <property type="molecule type" value="Genomic_DNA"/>
</dbReference>
<keyword evidence="3" id="KW-1185">Reference proteome</keyword>
<dbReference type="Pfam" id="PF15758">
    <property type="entry name" value="HRCT1"/>
    <property type="match status" value="1"/>
</dbReference>
<feature type="chain" id="PRO_5029447134" evidence="1">
    <location>
        <begin position="35"/>
        <end position="113"/>
    </location>
</feature>
<evidence type="ECO:0000256" key="1">
    <source>
        <dbReference type="SAM" id="SignalP"/>
    </source>
</evidence>
<dbReference type="PANTHER" id="PTHR23009:SF2">
    <property type="entry name" value="HISTIDINE-RICH CARBOXYL TERMINUS PROTEIN 1"/>
    <property type="match status" value="1"/>
</dbReference>
<feature type="signal peptide" evidence="1">
    <location>
        <begin position="1"/>
        <end position="34"/>
    </location>
</feature>
<accession>A0A7J8EE43</accession>
<reference evidence="2 3" key="1">
    <citation type="journal article" date="2020" name="Nature">
        <title>Six reference-quality genomes reveal evolution of bat adaptations.</title>
        <authorList>
            <person name="Jebb D."/>
            <person name="Huang Z."/>
            <person name="Pippel M."/>
            <person name="Hughes G.M."/>
            <person name="Lavrichenko K."/>
            <person name="Devanna P."/>
            <person name="Winkler S."/>
            <person name="Jermiin L.S."/>
            <person name="Skirmuntt E.C."/>
            <person name="Katzourakis A."/>
            <person name="Burkitt-Gray L."/>
            <person name="Ray D.A."/>
            <person name="Sullivan K.A.M."/>
            <person name="Roscito J.G."/>
            <person name="Kirilenko B.M."/>
            <person name="Davalos L.M."/>
            <person name="Corthals A.P."/>
            <person name="Power M.L."/>
            <person name="Jones G."/>
            <person name="Ransome R.D."/>
            <person name="Dechmann D.K.N."/>
            <person name="Locatelli A.G."/>
            <person name="Puechmaille S.J."/>
            <person name="Fedrigo O."/>
            <person name="Jarvis E.D."/>
            <person name="Hiller M."/>
            <person name="Vernes S.C."/>
            <person name="Myers E.W."/>
            <person name="Teeling E.C."/>
        </authorList>
    </citation>
    <scope>NUCLEOTIDE SEQUENCE [LARGE SCALE GENOMIC DNA]</scope>
    <source>
        <strain evidence="2">MMolMol1</strain>
        <tissue evidence="2">Muscle</tissue>
    </source>
</reference>
<dbReference type="InParanoid" id="A0A7J8EE43"/>
<evidence type="ECO:0000313" key="2">
    <source>
        <dbReference type="EMBL" id="KAF6433581.1"/>
    </source>
</evidence>
<dbReference type="AlphaFoldDB" id="A0A7J8EE43"/>
<protein>
    <submittedName>
        <fullName evidence="2">Histidine rich carboxyl terminus 1</fullName>
    </submittedName>
</protein>
<dbReference type="PANTHER" id="PTHR23009">
    <property type="match status" value="1"/>
</dbReference>
<dbReference type="FunCoup" id="A0A7J8EE43">
    <property type="interactions" value="7"/>
</dbReference>
<organism evidence="2 3">
    <name type="scientific">Molossus molossus</name>
    <name type="common">Pallas' mastiff bat</name>
    <name type="synonym">Vespertilio molossus</name>
    <dbReference type="NCBI Taxonomy" id="27622"/>
    <lineage>
        <taxon>Eukaryota</taxon>
        <taxon>Metazoa</taxon>
        <taxon>Chordata</taxon>
        <taxon>Craniata</taxon>
        <taxon>Vertebrata</taxon>
        <taxon>Euteleostomi</taxon>
        <taxon>Mammalia</taxon>
        <taxon>Eutheria</taxon>
        <taxon>Laurasiatheria</taxon>
        <taxon>Chiroptera</taxon>
        <taxon>Yangochiroptera</taxon>
        <taxon>Molossidae</taxon>
        <taxon>Molossus</taxon>
    </lineage>
</organism>
<name>A0A7J8EE43_MOLMO</name>
<gene>
    <name evidence="2" type="ORF">HJG59_006459</name>
</gene>
<comment type="caution">
    <text evidence="2">The sequence shown here is derived from an EMBL/GenBank/DDBJ whole genome shotgun (WGS) entry which is preliminary data.</text>
</comment>
<dbReference type="Proteomes" id="UP000550707">
    <property type="component" value="Unassembled WGS sequence"/>
</dbReference>